<gene>
    <name evidence="1" type="ORF">V6N12_035555</name>
</gene>
<evidence type="ECO:0000313" key="1">
    <source>
        <dbReference type="EMBL" id="KAK8563407.1"/>
    </source>
</evidence>
<name>A0ABR2EN20_9ROSI</name>
<sequence length="84" mass="9484">MAERGYEFRFGEEFWVIRSTALTVVDWWWLMGTELDDDGPMKVWTVVTVIGNGNNGIRMGCESCDGRRDELRSNSVSVDGMASS</sequence>
<dbReference type="Proteomes" id="UP001472677">
    <property type="component" value="Unassembled WGS sequence"/>
</dbReference>
<keyword evidence="2" id="KW-1185">Reference proteome</keyword>
<protein>
    <submittedName>
        <fullName evidence="1">Uncharacterized protein</fullName>
    </submittedName>
</protein>
<comment type="caution">
    <text evidence="1">The sequence shown here is derived from an EMBL/GenBank/DDBJ whole genome shotgun (WGS) entry which is preliminary data.</text>
</comment>
<dbReference type="EMBL" id="JBBPBM010000011">
    <property type="protein sequence ID" value="KAK8563407.1"/>
    <property type="molecule type" value="Genomic_DNA"/>
</dbReference>
<accession>A0ABR2EN20</accession>
<proteinExistence type="predicted"/>
<reference evidence="1 2" key="1">
    <citation type="journal article" date="2024" name="G3 (Bethesda)">
        <title>Genome assembly of Hibiscus sabdariffa L. provides insights into metabolisms of medicinal natural products.</title>
        <authorList>
            <person name="Kim T."/>
        </authorList>
    </citation>
    <scope>NUCLEOTIDE SEQUENCE [LARGE SCALE GENOMIC DNA]</scope>
    <source>
        <strain evidence="1">TK-2024</strain>
        <tissue evidence="1">Old leaves</tissue>
    </source>
</reference>
<organism evidence="1 2">
    <name type="scientific">Hibiscus sabdariffa</name>
    <name type="common">roselle</name>
    <dbReference type="NCBI Taxonomy" id="183260"/>
    <lineage>
        <taxon>Eukaryota</taxon>
        <taxon>Viridiplantae</taxon>
        <taxon>Streptophyta</taxon>
        <taxon>Embryophyta</taxon>
        <taxon>Tracheophyta</taxon>
        <taxon>Spermatophyta</taxon>
        <taxon>Magnoliopsida</taxon>
        <taxon>eudicotyledons</taxon>
        <taxon>Gunneridae</taxon>
        <taxon>Pentapetalae</taxon>
        <taxon>rosids</taxon>
        <taxon>malvids</taxon>
        <taxon>Malvales</taxon>
        <taxon>Malvaceae</taxon>
        <taxon>Malvoideae</taxon>
        <taxon>Hibiscus</taxon>
    </lineage>
</organism>
<evidence type="ECO:0000313" key="2">
    <source>
        <dbReference type="Proteomes" id="UP001472677"/>
    </source>
</evidence>